<dbReference type="InterPro" id="IPR012675">
    <property type="entry name" value="Beta-grasp_dom_sf"/>
</dbReference>
<dbReference type="Pfam" id="PF02597">
    <property type="entry name" value="ThiS"/>
    <property type="match status" value="1"/>
</dbReference>
<dbReference type="Gene3D" id="3.10.20.30">
    <property type="match status" value="1"/>
</dbReference>
<organism evidence="1 2">
    <name type="scientific">Dysgonomonas capnocytophagoides</name>
    <dbReference type="NCBI Taxonomy" id="45254"/>
    <lineage>
        <taxon>Bacteria</taxon>
        <taxon>Pseudomonadati</taxon>
        <taxon>Bacteroidota</taxon>
        <taxon>Bacteroidia</taxon>
        <taxon>Bacteroidales</taxon>
        <taxon>Dysgonomonadaceae</taxon>
        <taxon>Dysgonomonas</taxon>
    </lineage>
</organism>
<dbReference type="PANTHER" id="PTHR34472">
    <property type="entry name" value="SULFUR CARRIER PROTEIN THIS"/>
    <property type="match status" value="1"/>
</dbReference>
<gene>
    <name evidence="1" type="primary">thiS</name>
    <name evidence="1" type="ORF">E2605_18420</name>
</gene>
<dbReference type="PANTHER" id="PTHR34472:SF1">
    <property type="entry name" value="SULFUR CARRIER PROTEIN THIS"/>
    <property type="match status" value="1"/>
</dbReference>
<dbReference type="InterPro" id="IPR010035">
    <property type="entry name" value="Thi_S"/>
</dbReference>
<dbReference type="RefSeq" id="WP_134437496.1">
    <property type="nucleotide sequence ID" value="NZ_SOML01000016.1"/>
</dbReference>
<comment type="caution">
    <text evidence="1">The sequence shown here is derived from an EMBL/GenBank/DDBJ whole genome shotgun (WGS) entry which is preliminary data.</text>
</comment>
<dbReference type="EMBL" id="SOML01000016">
    <property type="protein sequence ID" value="TFD92815.1"/>
    <property type="molecule type" value="Genomic_DNA"/>
</dbReference>
<dbReference type="InterPro" id="IPR003749">
    <property type="entry name" value="ThiS/MoaD-like"/>
</dbReference>
<name>A0A4Y8KVF4_9BACT</name>
<dbReference type="InterPro" id="IPR016155">
    <property type="entry name" value="Mopterin_synth/thiamin_S_b"/>
</dbReference>
<proteinExistence type="predicted"/>
<evidence type="ECO:0000313" key="2">
    <source>
        <dbReference type="Proteomes" id="UP000297861"/>
    </source>
</evidence>
<evidence type="ECO:0000313" key="1">
    <source>
        <dbReference type="EMBL" id="TFD92815.1"/>
    </source>
</evidence>
<dbReference type="SUPFAM" id="SSF54285">
    <property type="entry name" value="MoaD/ThiS"/>
    <property type="match status" value="1"/>
</dbReference>
<dbReference type="AlphaFoldDB" id="A0A4Y8KVF4"/>
<dbReference type="NCBIfam" id="TIGR01683">
    <property type="entry name" value="thiS"/>
    <property type="match status" value="1"/>
</dbReference>
<protein>
    <submittedName>
        <fullName evidence="1">Sulfur carrier protein ThiS</fullName>
    </submittedName>
</protein>
<accession>A0A4Y8KVF4</accession>
<dbReference type="Proteomes" id="UP000297861">
    <property type="component" value="Unassembled WGS sequence"/>
</dbReference>
<sequence length="66" mass="7273">MKIKLNDQYHEVEDGTSLASFVESIGLKPNGIAVAINFEVVPKDKWAETFLSDRLELMLIHAVSGG</sequence>
<dbReference type="CDD" id="cd00565">
    <property type="entry name" value="Ubl_ThiS"/>
    <property type="match status" value="1"/>
</dbReference>
<dbReference type="OrthoDB" id="1525151at2"/>
<reference evidence="1 2" key="1">
    <citation type="submission" date="2019-03" db="EMBL/GenBank/DDBJ databases">
        <title>San Antonio Military Medical Center submission to MRSN (WRAIR), pending publication.</title>
        <authorList>
            <person name="Blyth D.M."/>
            <person name="Mccarthy S.L."/>
            <person name="Schall S.E."/>
            <person name="Stam J.A."/>
            <person name="Ong A.C."/>
            <person name="Mcgann P.T."/>
        </authorList>
    </citation>
    <scope>NUCLEOTIDE SEQUENCE [LARGE SCALE GENOMIC DNA]</scope>
    <source>
        <strain evidence="1 2">MRSN571793</strain>
    </source>
</reference>
<keyword evidence="2" id="KW-1185">Reference proteome</keyword>